<evidence type="ECO:0000256" key="1">
    <source>
        <dbReference type="SAM" id="SignalP"/>
    </source>
</evidence>
<feature type="signal peptide" evidence="1">
    <location>
        <begin position="1"/>
        <end position="22"/>
    </location>
</feature>
<organism evidence="2 3">
    <name type="scientific">Pseudoalteromonas phenolica</name>
    <dbReference type="NCBI Taxonomy" id="161398"/>
    <lineage>
        <taxon>Bacteria</taxon>
        <taxon>Pseudomonadati</taxon>
        <taxon>Pseudomonadota</taxon>
        <taxon>Gammaproteobacteria</taxon>
        <taxon>Alteromonadales</taxon>
        <taxon>Pseudoalteromonadaceae</taxon>
        <taxon>Pseudoalteromonas</taxon>
    </lineage>
</organism>
<name>A0A5S3YZI5_9GAMM</name>
<dbReference type="Proteomes" id="UP000307362">
    <property type="component" value="Unassembled WGS sequence"/>
</dbReference>
<dbReference type="EMBL" id="PNCM01000008">
    <property type="protein sequence ID" value="TMP83126.1"/>
    <property type="molecule type" value="Genomic_DNA"/>
</dbReference>
<gene>
    <name evidence="2" type="ORF">CWB73_02695</name>
</gene>
<reference evidence="3" key="2">
    <citation type="submission" date="2019-06" db="EMBL/GenBank/DDBJ databases">
        <title>Co-occurence of chitin degradation, pigmentation and bioactivity in marine Pseudoalteromonas.</title>
        <authorList>
            <person name="Sonnenschein E.C."/>
            <person name="Bech P.K."/>
        </authorList>
    </citation>
    <scope>NUCLEOTIDE SEQUENCE [LARGE SCALE GENOMIC DNA]</scope>
    <source>
        <strain evidence="3">S1189</strain>
    </source>
</reference>
<protein>
    <recommendedName>
        <fullName evidence="4">Lipoprotein</fullName>
    </recommendedName>
</protein>
<evidence type="ECO:0000313" key="3">
    <source>
        <dbReference type="Proteomes" id="UP000307362"/>
    </source>
</evidence>
<reference evidence="2 3" key="1">
    <citation type="submission" date="2017-12" db="EMBL/GenBank/DDBJ databases">
        <authorList>
            <person name="Paulsen S."/>
            <person name="Gram L.K."/>
        </authorList>
    </citation>
    <scope>NUCLEOTIDE SEQUENCE [LARGE SCALE GENOMIC DNA]</scope>
    <source>
        <strain evidence="2 3">S1189</strain>
    </source>
</reference>
<feature type="chain" id="PRO_5024397691" description="Lipoprotein" evidence="1">
    <location>
        <begin position="23"/>
        <end position="135"/>
    </location>
</feature>
<dbReference type="OrthoDB" id="9801061at2"/>
<dbReference type="RefSeq" id="WP_138566331.1">
    <property type="nucleotide sequence ID" value="NZ_PNCM01000008.1"/>
</dbReference>
<keyword evidence="1" id="KW-0732">Signal</keyword>
<comment type="caution">
    <text evidence="2">The sequence shown here is derived from an EMBL/GenBank/DDBJ whole genome shotgun (WGS) entry which is preliminary data.</text>
</comment>
<proteinExistence type="predicted"/>
<evidence type="ECO:0000313" key="2">
    <source>
        <dbReference type="EMBL" id="TMP83126.1"/>
    </source>
</evidence>
<sequence>MTLSRLKSFLILALGLTTSHLSGCEATSKVHVIAPQCSPGELSNIYSALAEIKQISVIKSDAELPNGMLHNSILIPNLVRDFTLIEDLANTLTTHGFNTQINYINKFNHHYKDKHIGVYITHCNLVGSTSKKLSN</sequence>
<evidence type="ECO:0008006" key="4">
    <source>
        <dbReference type="Google" id="ProtNLM"/>
    </source>
</evidence>
<accession>A0A5S3YZI5</accession>
<dbReference type="AlphaFoldDB" id="A0A5S3YZI5"/>